<evidence type="ECO:0000313" key="1">
    <source>
        <dbReference type="EMBL" id="MBC8588056.1"/>
    </source>
</evidence>
<dbReference type="Proteomes" id="UP000601171">
    <property type="component" value="Unassembled WGS sequence"/>
</dbReference>
<evidence type="ECO:0000313" key="2">
    <source>
        <dbReference type="Proteomes" id="UP000601171"/>
    </source>
</evidence>
<name>A0A926ESH6_9FIRM</name>
<gene>
    <name evidence="1" type="ORF">H8707_07380</name>
</gene>
<keyword evidence="2" id="KW-1185">Reference proteome</keyword>
<organism evidence="1 2">
    <name type="scientific">Paratissierella segnis</name>
    <dbReference type="NCBI Taxonomy" id="2763679"/>
    <lineage>
        <taxon>Bacteria</taxon>
        <taxon>Bacillati</taxon>
        <taxon>Bacillota</taxon>
        <taxon>Tissierellia</taxon>
        <taxon>Tissierellales</taxon>
        <taxon>Tissierellaceae</taxon>
        <taxon>Paratissierella</taxon>
    </lineage>
</organism>
<proteinExistence type="predicted"/>
<sequence>MKLFETIYMKIIDTDKTYYLLYKSYADDDDGRIDVEEIDEKRYLKAKEAGLKIEEKEFGNARFGIKRRIEYGEFEGVKREEI</sequence>
<dbReference type="RefSeq" id="WP_262429508.1">
    <property type="nucleotide sequence ID" value="NZ_JACRTG010000018.1"/>
</dbReference>
<dbReference type="AlphaFoldDB" id="A0A926ESH6"/>
<dbReference type="EMBL" id="JACRTG010000018">
    <property type="protein sequence ID" value="MBC8588056.1"/>
    <property type="molecule type" value="Genomic_DNA"/>
</dbReference>
<accession>A0A926ESH6</accession>
<comment type="caution">
    <text evidence="1">The sequence shown here is derived from an EMBL/GenBank/DDBJ whole genome shotgun (WGS) entry which is preliminary data.</text>
</comment>
<reference evidence="1" key="1">
    <citation type="submission" date="2020-08" db="EMBL/GenBank/DDBJ databases">
        <title>Genome public.</title>
        <authorList>
            <person name="Liu C."/>
            <person name="Sun Q."/>
        </authorList>
    </citation>
    <scope>NUCLEOTIDE SEQUENCE</scope>
    <source>
        <strain evidence="1">BX21</strain>
    </source>
</reference>
<protein>
    <submittedName>
        <fullName evidence="1">Uncharacterized protein</fullName>
    </submittedName>
</protein>